<dbReference type="InterPro" id="IPR016126">
    <property type="entry name" value="Secretoglobin"/>
</dbReference>
<dbReference type="GO" id="GO:0030425">
    <property type="term" value="C:dendrite"/>
    <property type="evidence" value="ECO:0007669"/>
    <property type="project" value="TreeGrafter"/>
</dbReference>
<dbReference type="Pfam" id="PF05536">
    <property type="entry name" value="Neurochondrin"/>
    <property type="match status" value="1"/>
</dbReference>
<dbReference type="GeneID" id="106176384"/>
<dbReference type="GO" id="GO:0048168">
    <property type="term" value="P:regulation of neuronal synaptic plasticity"/>
    <property type="evidence" value="ECO:0007669"/>
    <property type="project" value="TreeGrafter"/>
</dbReference>
<organism evidence="3 4">
    <name type="scientific">Lingula anatina</name>
    <name type="common">Brachiopod</name>
    <name type="synonym">Lingula unguis</name>
    <dbReference type="NCBI Taxonomy" id="7574"/>
    <lineage>
        <taxon>Eukaryota</taxon>
        <taxon>Metazoa</taxon>
        <taxon>Spiralia</taxon>
        <taxon>Lophotrochozoa</taxon>
        <taxon>Brachiopoda</taxon>
        <taxon>Linguliformea</taxon>
        <taxon>Lingulata</taxon>
        <taxon>Lingulida</taxon>
        <taxon>Linguloidea</taxon>
        <taxon>Lingulidae</taxon>
        <taxon>Lingula</taxon>
    </lineage>
</organism>
<dbReference type="OrthoDB" id="8186546at2759"/>
<dbReference type="PANTHER" id="PTHR13109:SF7">
    <property type="entry name" value="NEUROCHONDRIN"/>
    <property type="match status" value="1"/>
</dbReference>
<dbReference type="GO" id="GO:0031175">
    <property type="term" value="P:neuron projection development"/>
    <property type="evidence" value="ECO:0007669"/>
    <property type="project" value="TreeGrafter"/>
</dbReference>
<evidence type="ECO:0000256" key="2">
    <source>
        <dbReference type="SAM" id="MobiDB-lite"/>
    </source>
</evidence>
<gene>
    <name evidence="4 5" type="primary">LOC106176384</name>
</gene>
<dbReference type="RefSeq" id="XP_013414202.1">
    <property type="nucleotide sequence ID" value="XM_013558748.1"/>
</dbReference>
<keyword evidence="3" id="KW-1185">Reference proteome</keyword>
<proteinExistence type="inferred from homology"/>
<dbReference type="Proteomes" id="UP000085678">
    <property type="component" value="Unplaced"/>
</dbReference>
<reference evidence="4 5" key="1">
    <citation type="submission" date="2025-04" db="UniProtKB">
        <authorList>
            <consortium name="RefSeq"/>
        </authorList>
    </citation>
    <scope>IDENTIFICATION</scope>
    <source>
        <tissue evidence="4 5">Gonads</tissue>
    </source>
</reference>
<dbReference type="STRING" id="7574.A0A1S3JV77"/>
<protein>
    <submittedName>
        <fullName evidence="4">Neurochondrin isoform X1</fullName>
    </submittedName>
    <submittedName>
        <fullName evidence="5">Neurochondrin isoform X2</fullName>
    </submittedName>
</protein>
<dbReference type="AlphaFoldDB" id="A0A1S3JV77"/>
<feature type="compositionally biased region" description="Polar residues" evidence="2">
    <location>
        <begin position="426"/>
        <end position="447"/>
    </location>
</feature>
<dbReference type="InterPro" id="IPR016024">
    <property type="entry name" value="ARM-type_fold"/>
</dbReference>
<evidence type="ECO:0000313" key="4">
    <source>
        <dbReference type="RefSeq" id="XP_013414202.1"/>
    </source>
</evidence>
<dbReference type="SUPFAM" id="SSF48371">
    <property type="entry name" value="ARM repeat"/>
    <property type="match status" value="1"/>
</dbReference>
<dbReference type="RefSeq" id="XP_013414203.1">
    <property type="nucleotide sequence ID" value="XM_013558749.1"/>
</dbReference>
<feature type="region of interest" description="Disordered" evidence="2">
    <location>
        <begin position="426"/>
        <end position="469"/>
    </location>
</feature>
<evidence type="ECO:0000313" key="3">
    <source>
        <dbReference type="Proteomes" id="UP000085678"/>
    </source>
</evidence>
<name>A0A1S3JV77_LINAN</name>
<evidence type="ECO:0000256" key="1">
    <source>
        <dbReference type="ARBA" id="ARBA00006927"/>
    </source>
</evidence>
<evidence type="ECO:0000313" key="5">
    <source>
        <dbReference type="RefSeq" id="XP_013414203.1"/>
    </source>
</evidence>
<accession>A0A1S3JV77</accession>
<dbReference type="PANTHER" id="PTHR13109">
    <property type="entry name" value="NEUROCHONDRIN"/>
    <property type="match status" value="1"/>
</dbReference>
<dbReference type="InterPro" id="IPR008709">
    <property type="entry name" value="Neurochondrin"/>
</dbReference>
<comment type="similarity">
    <text evidence="1">Belongs to the neurochondrin family.</text>
</comment>
<sequence length="753" mass="84660">MANPTLKRCLHMLKSAKSDNDRFAALLMVTKVVRAEECGPDDRHQLFEAVGFKFINRLLKTKKCPEDCPEKMFKSLGVTVLSCFCTDPAMVTHPQMLVNLPVFCDLICVSEPEDETDKGIVDSCYECLTAIVLTPEGRSITGQGETVPKLCSAIVNGCYGAEKAFNILLNLLHHDGYRVWQRNMDSMMQLLEHSVKEFVREKDSKKFEWCEHLYALVSTSGKGTLNSGKWSAAILEELSNILQSKIGQPQREPALKLSSVMVDTLGVPWALQLSQRERGRKFLLVLIHLICIEVRMGLENQSLEKVEEKSELLTYCYMLLEHIISYMIEGPSLEWEETQIKQVHSALVGAFNAVIFYIQEMSSQGIDKPAVPLVYASVRVLGAWLAEETSALRKDVYNLLPYLITVSWQSFNIIKDQSARMKTFSNHGIKNNTEGSSKANITDSENTSSVEEPMEVESPELQDSKTSQKSELTDTCSLQPYNSTCSFSENIDLLRFLLPCLCHLTAEDDPRKMIIDHDGHVLLAEYLNFQWTKFISGTDRDAEVALATLCGIFLNITVTEPILATEHSVFREISQFIVTNLPTLVSEHKKYVVLMANVDVLGLMLLKHQAKLTDQQESELKKFFTASLKLLGSSHTHKGTKGGKYVMMLSQDFMKDWDQISELWFLGMQVLGACLSLYPWLPGVVVNSGWLQSVMNLLSSCQGHDHEVVMAYGSFLTELVRVDHKTRDSILGLNGEEVARKYGMVDLADVLKS</sequence>
<dbReference type="PROSITE" id="PS51311">
    <property type="entry name" value="SCGB"/>
    <property type="match status" value="1"/>
</dbReference>
<dbReference type="KEGG" id="lak:106176384"/>